<feature type="domain" description="Glycosyl transferase CAP10" evidence="2">
    <location>
        <begin position="164"/>
        <end position="419"/>
    </location>
</feature>
<dbReference type="InterPro" id="IPR006598">
    <property type="entry name" value="CAP10"/>
</dbReference>
<evidence type="ECO:0000259" key="2">
    <source>
        <dbReference type="SMART" id="SM00672"/>
    </source>
</evidence>
<keyword evidence="4" id="KW-1185">Reference proteome</keyword>
<evidence type="ECO:0000256" key="1">
    <source>
        <dbReference type="SAM" id="Phobius"/>
    </source>
</evidence>
<name>A0A319C1B2_9EURO</name>
<dbReference type="GeneID" id="37136304"/>
<dbReference type="Proteomes" id="UP000248340">
    <property type="component" value="Unassembled WGS sequence"/>
</dbReference>
<dbReference type="PANTHER" id="PTHR12203:SF112">
    <property type="entry name" value="DUF821 DOMAIN PROTEIN (AFU_ORTHOLOGUE AFUA_2G14740)"/>
    <property type="match status" value="1"/>
</dbReference>
<dbReference type="EMBL" id="KZ821725">
    <property type="protein sequence ID" value="PYH78864.1"/>
    <property type="molecule type" value="Genomic_DNA"/>
</dbReference>
<reference evidence="3 4" key="1">
    <citation type="submission" date="2016-12" db="EMBL/GenBank/DDBJ databases">
        <title>The genomes of Aspergillus section Nigri reveals drivers in fungal speciation.</title>
        <authorList>
            <consortium name="DOE Joint Genome Institute"/>
            <person name="Vesth T.C."/>
            <person name="Nybo J."/>
            <person name="Theobald S."/>
            <person name="Brandl J."/>
            <person name="Frisvad J.C."/>
            <person name="Nielsen K.F."/>
            <person name="Lyhne E.K."/>
            <person name="Kogle M.E."/>
            <person name="Kuo A."/>
            <person name="Riley R."/>
            <person name="Clum A."/>
            <person name="Nolan M."/>
            <person name="Lipzen A."/>
            <person name="Salamov A."/>
            <person name="Henrissat B."/>
            <person name="Wiebenga A."/>
            <person name="De Vries R.P."/>
            <person name="Grigoriev I.V."/>
            <person name="Mortensen U.H."/>
            <person name="Andersen M.R."/>
            <person name="Baker S.E."/>
        </authorList>
    </citation>
    <scope>NUCLEOTIDE SEQUENCE [LARGE SCALE GENOMIC DNA]</scope>
    <source>
        <strain evidence="3 4">CBS 121591</strain>
    </source>
</reference>
<organism evidence="3 4">
    <name type="scientific">Aspergillus uvarum CBS 121591</name>
    <dbReference type="NCBI Taxonomy" id="1448315"/>
    <lineage>
        <taxon>Eukaryota</taxon>
        <taxon>Fungi</taxon>
        <taxon>Dikarya</taxon>
        <taxon>Ascomycota</taxon>
        <taxon>Pezizomycotina</taxon>
        <taxon>Eurotiomycetes</taxon>
        <taxon>Eurotiomycetidae</taxon>
        <taxon>Eurotiales</taxon>
        <taxon>Aspergillaceae</taxon>
        <taxon>Aspergillus</taxon>
        <taxon>Aspergillus subgen. Circumdati</taxon>
    </lineage>
</organism>
<dbReference type="RefSeq" id="XP_025489064.1">
    <property type="nucleotide sequence ID" value="XM_025633563.1"/>
</dbReference>
<gene>
    <name evidence="3" type="ORF">BO82DRAFT_341871</name>
</gene>
<keyword evidence="1" id="KW-1133">Transmembrane helix</keyword>
<dbReference type="InterPro" id="IPR051091">
    <property type="entry name" value="O-Glucosyltr/Glycosyltrsf_90"/>
</dbReference>
<protein>
    <recommendedName>
        <fullName evidence="2">Glycosyl transferase CAP10 domain-containing protein</fullName>
    </recommendedName>
</protein>
<dbReference type="SMART" id="SM00672">
    <property type="entry name" value="CAP10"/>
    <property type="match status" value="1"/>
</dbReference>
<accession>A0A319C1B2</accession>
<keyword evidence="1" id="KW-0472">Membrane</keyword>
<dbReference type="Pfam" id="PF05686">
    <property type="entry name" value="Glyco_transf_90"/>
    <property type="match status" value="1"/>
</dbReference>
<evidence type="ECO:0000313" key="3">
    <source>
        <dbReference type="EMBL" id="PYH78864.1"/>
    </source>
</evidence>
<dbReference type="VEuPathDB" id="FungiDB:BO82DRAFT_341871"/>
<keyword evidence="1" id="KW-0812">Transmembrane</keyword>
<dbReference type="PANTHER" id="PTHR12203">
    <property type="entry name" value="KDEL LYS-ASP-GLU-LEU CONTAINING - RELATED"/>
    <property type="match status" value="1"/>
</dbReference>
<feature type="transmembrane region" description="Helical" evidence="1">
    <location>
        <begin position="7"/>
        <end position="26"/>
    </location>
</feature>
<proteinExistence type="predicted"/>
<dbReference type="OrthoDB" id="202415at2759"/>
<evidence type="ECO:0000313" key="4">
    <source>
        <dbReference type="Proteomes" id="UP000248340"/>
    </source>
</evidence>
<dbReference type="AlphaFoldDB" id="A0A319C1B2"/>
<sequence length="439" mass="48464">MYTISKAHLLATAAVLSLIITTFLIFGTQYSTSVANYALKTSLQTGGCPPQHVAVEMPVSSSNTTDWEFQVARDGNNYGLTPPQCRAAFPKLFAEIDNATATRAQNPITFEELDQIEMADGMVRGVIADGQLYILSYTPQPVTFSRAKATLHALHRALAASPTVLPPLEFILTTEDFYLPPSPHPQKPGAGPPPIWSYTKLAHHTHTWLMPDFGYWSWPEVQIGPYAALRNRIAALESALPFAQKRKQLLWRGSTATNPGVRGTLLKASQGKSWSSVHTLDWDSADASATGLPSAFLPMHEHCAYMFLAHTEGRSFSGRGKYLLNCRSVVLSHPLTWREAHHAALVAAPHPAANYVVVEEEGWADLDAKMRWLIDHPEAAERIAEEAVRTFRDRYLTPAAEACYWRELIVKYSGVLGFVPVVEGREGVVAFEDWVLGVS</sequence>